<sequence length="169" mass="18737">MLVVHDGEHRTNSMVVVQHSSRGSFARVNTKGLDSGVCSWSTTENIGPTQWWSFSTVPEEGLVVAGEVLPGSTQKVSIVVCLWSTTENIGPTRWWSFNPVTGEGLVVAREVLPGAQFPGEKLRPINLIWSEIHNYRLFCNNRENVPTCSPVTRSLKNGSLSDELYHQQS</sequence>
<comment type="caution">
    <text evidence="1">The sequence shown here is derived from an EMBL/GenBank/DDBJ whole genome shotgun (WGS) entry which is preliminary data.</text>
</comment>
<evidence type="ECO:0000313" key="2">
    <source>
        <dbReference type="Proteomes" id="UP001187192"/>
    </source>
</evidence>
<dbReference type="EMBL" id="BTGU01000013">
    <property type="protein sequence ID" value="GMN41636.1"/>
    <property type="molecule type" value="Genomic_DNA"/>
</dbReference>
<organism evidence="1 2">
    <name type="scientific">Ficus carica</name>
    <name type="common">Common fig</name>
    <dbReference type="NCBI Taxonomy" id="3494"/>
    <lineage>
        <taxon>Eukaryota</taxon>
        <taxon>Viridiplantae</taxon>
        <taxon>Streptophyta</taxon>
        <taxon>Embryophyta</taxon>
        <taxon>Tracheophyta</taxon>
        <taxon>Spermatophyta</taxon>
        <taxon>Magnoliopsida</taxon>
        <taxon>eudicotyledons</taxon>
        <taxon>Gunneridae</taxon>
        <taxon>Pentapetalae</taxon>
        <taxon>rosids</taxon>
        <taxon>fabids</taxon>
        <taxon>Rosales</taxon>
        <taxon>Moraceae</taxon>
        <taxon>Ficeae</taxon>
        <taxon>Ficus</taxon>
    </lineage>
</organism>
<reference evidence="1" key="1">
    <citation type="submission" date="2023-07" db="EMBL/GenBank/DDBJ databases">
        <title>draft genome sequence of fig (Ficus carica).</title>
        <authorList>
            <person name="Takahashi T."/>
            <person name="Nishimura K."/>
        </authorList>
    </citation>
    <scope>NUCLEOTIDE SEQUENCE</scope>
</reference>
<name>A0AA88D3R1_FICCA</name>
<protein>
    <submittedName>
        <fullName evidence="1">Uncharacterized protein</fullName>
    </submittedName>
</protein>
<accession>A0AA88D3R1</accession>
<proteinExistence type="predicted"/>
<dbReference type="AlphaFoldDB" id="A0AA88D3R1"/>
<dbReference type="Proteomes" id="UP001187192">
    <property type="component" value="Unassembled WGS sequence"/>
</dbReference>
<keyword evidence="2" id="KW-1185">Reference proteome</keyword>
<evidence type="ECO:0000313" key="1">
    <source>
        <dbReference type="EMBL" id="GMN41636.1"/>
    </source>
</evidence>
<gene>
    <name evidence="1" type="ORF">TIFTF001_010866</name>
</gene>